<protein>
    <submittedName>
        <fullName evidence="3">DNA-binding protein</fullName>
    </submittedName>
</protein>
<sequence length="330" mass="37119">MNQELKDRIFAAADDLYAENGEFPNVDAVRQRARAGMNYVVEALKEWRQKQRMLVQSVREPLPAELHDAMTGFGNHIWEVAQRLANDALESARAAFEAEKSDLARLSAEQSDAYEALAAEHERTVEEFTRLQGRAAQLEEERSALGEQLRTAQQEAHVAATETREKAALVDRLEKDLERARTDVDGVRAELTASRRELADEREKASKAEAKHGAEKEAARREIDELRRRDKELAQELANSQRAATKAEAERDKLSEQLADVRKRTADEIHRALEKVQQREAEAAQARKEARAAGEQLARTSGELDAAKAQVVDLRTIIKDLSPTKRTPKA</sequence>
<feature type="compositionally biased region" description="Basic and acidic residues" evidence="1">
    <location>
        <begin position="277"/>
        <end position="292"/>
    </location>
</feature>
<dbReference type="KEGG" id="parb:CJU94_39595"/>
<name>A0A248VYY5_9BURK</name>
<feature type="domain" description="KfrA N-terminal DNA-binding" evidence="2">
    <location>
        <begin position="6"/>
        <end position="120"/>
    </location>
</feature>
<dbReference type="InterPro" id="IPR021104">
    <property type="entry name" value="KfrA_DNA-bd_N"/>
</dbReference>
<evidence type="ECO:0000259" key="2">
    <source>
        <dbReference type="Pfam" id="PF11740"/>
    </source>
</evidence>
<reference evidence="3 4" key="1">
    <citation type="submission" date="2017-08" db="EMBL/GenBank/DDBJ databases">
        <title>Identification and genetic characteristics of simultaneous BTEX- and naphthalene-degrading Paraburkholderia sp. BN5 isolated from petroleum-contaminated soil.</title>
        <authorList>
            <person name="Lee Y."/>
            <person name="Jeon C.O."/>
        </authorList>
    </citation>
    <scope>NUCLEOTIDE SEQUENCE [LARGE SCALE GENOMIC DNA]</scope>
    <source>
        <strain evidence="3 4">BN5</strain>
        <plasmid evidence="3 4">pBN4</plasmid>
    </source>
</reference>
<gene>
    <name evidence="3" type="ORF">CJU94_39595</name>
</gene>
<feature type="region of interest" description="Disordered" evidence="1">
    <location>
        <begin position="237"/>
        <end position="258"/>
    </location>
</feature>
<dbReference type="EMBL" id="CP022994">
    <property type="protein sequence ID" value="ASW04256.1"/>
    <property type="molecule type" value="Genomic_DNA"/>
</dbReference>
<organism evidence="3 4">
    <name type="scientific">Paraburkholderia aromaticivorans</name>
    <dbReference type="NCBI Taxonomy" id="2026199"/>
    <lineage>
        <taxon>Bacteria</taxon>
        <taxon>Pseudomonadati</taxon>
        <taxon>Pseudomonadota</taxon>
        <taxon>Betaproteobacteria</taxon>
        <taxon>Burkholderiales</taxon>
        <taxon>Burkholderiaceae</taxon>
        <taxon>Paraburkholderia</taxon>
    </lineage>
</organism>
<keyword evidence="3" id="KW-0614">Plasmid</keyword>
<dbReference type="AlphaFoldDB" id="A0A248VYY5"/>
<feature type="region of interest" description="Disordered" evidence="1">
    <location>
        <begin position="195"/>
        <end position="223"/>
    </location>
</feature>
<evidence type="ECO:0000313" key="4">
    <source>
        <dbReference type="Proteomes" id="UP000215158"/>
    </source>
</evidence>
<keyword evidence="4" id="KW-1185">Reference proteome</keyword>
<dbReference type="OrthoDB" id="9125766at2"/>
<keyword evidence="3" id="KW-0238">DNA-binding</keyword>
<evidence type="ECO:0000256" key="1">
    <source>
        <dbReference type="SAM" id="MobiDB-lite"/>
    </source>
</evidence>
<dbReference type="Proteomes" id="UP000215158">
    <property type="component" value="Plasmid pBN4"/>
</dbReference>
<dbReference type="Pfam" id="PF11740">
    <property type="entry name" value="KfrA_N"/>
    <property type="match status" value="1"/>
</dbReference>
<feature type="compositionally biased region" description="Basic and acidic residues" evidence="1">
    <location>
        <begin position="245"/>
        <end position="258"/>
    </location>
</feature>
<dbReference type="GeneID" id="55536850"/>
<feature type="region of interest" description="Disordered" evidence="1">
    <location>
        <begin position="277"/>
        <end position="301"/>
    </location>
</feature>
<evidence type="ECO:0000313" key="3">
    <source>
        <dbReference type="EMBL" id="ASW04256.1"/>
    </source>
</evidence>
<dbReference type="RefSeq" id="WP_007183080.1">
    <property type="nucleotide sequence ID" value="NZ_CP022994.1"/>
</dbReference>
<geneLocation type="plasmid" evidence="3 4">
    <name>pBN4</name>
</geneLocation>
<accession>A0A248VYY5</accession>
<dbReference type="GO" id="GO:0003677">
    <property type="term" value="F:DNA binding"/>
    <property type="evidence" value="ECO:0007669"/>
    <property type="project" value="UniProtKB-KW"/>
</dbReference>
<proteinExistence type="predicted"/>